<organism evidence="13 14">
    <name type="scientific">Bos indicus x Bos taurus</name>
    <name type="common">Hybrid cattle</name>
    <dbReference type="NCBI Taxonomy" id="30522"/>
    <lineage>
        <taxon>Eukaryota</taxon>
        <taxon>Metazoa</taxon>
        <taxon>Chordata</taxon>
        <taxon>Craniata</taxon>
        <taxon>Vertebrata</taxon>
        <taxon>Euteleostomi</taxon>
        <taxon>Mammalia</taxon>
        <taxon>Eutheria</taxon>
        <taxon>Laurasiatheria</taxon>
        <taxon>Artiodactyla</taxon>
        <taxon>Ruminantia</taxon>
        <taxon>Pecora</taxon>
        <taxon>Bovidae</taxon>
        <taxon>Bovinae</taxon>
        <taxon>Bos</taxon>
    </lineage>
</organism>
<evidence type="ECO:0000256" key="3">
    <source>
        <dbReference type="ARBA" id="ARBA00022475"/>
    </source>
</evidence>
<sequence>MARARVPVIPSLSVQMVRARVPVIPSLSVQMVRARVPVIPSLSVQMVRARVPVIPSLSVQMVRARVSGIPSLSVQMVRARVPVIPSLSVQMVRARVPVIPSLSVQMARARVPVIPSLSVQMVRARVPVILSLSVQMVRARVPVIPGLTMLFCYVPGGHLVPQPHAGTDIAQVTTDAMVLKAVFLFQAGAGILGNSFLLSTYSSSFLTAHRPKPTDVVLSSLAVANSLVLVSKGTPHVVGVLGLPGALGTAGCKVTYYLRRVSRDCSLCTTCLLSCLQATTISRKSAVWAALKGWVSKNVGSSCLFCWTLNLAINSFSPMQVSVSWDNNSVSRTENLLFCQYKFSLSGISVIPVSFVGAMLIVLMILASVHMVCLLHSPHRRVHYIHHSSLARRTSPEKGAADTILLVVANLIPFYFLNSVYIFYDTKAFSSYLWL</sequence>
<dbReference type="InterPro" id="IPR004072">
    <property type="entry name" value="Vmron_rcpt_1"/>
</dbReference>
<dbReference type="GO" id="GO:0016503">
    <property type="term" value="F:pheromone receptor activity"/>
    <property type="evidence" value="ECO:0007669"/>
    <property type="project" value="InterPro"/>
</dbReference>
<keyword evidence="5 11" id="KW-0812">Transmembrane</keyword>
<evidence type="ECO:0000256" key="2">
    <source>
        <dbReference type="ARBA" id="ARBA00010663"/>
    </source>
</evidence>
<dbReference type="Pfam" id="PF03402">
    <property type="entry name" value="V1R"/>
    <property type="match status" value="1"/>
</dbReference>
<feature type="domain" description="G-protein coupled receptors family 1 profile" evidence="12">
    <location>
        <begin position="193"/>
        <end position="435"/>
    </location>
</feature>
<dbReference type="PANTHER" id="PTHR24062">
    <property type="entry name" value="VOMERONASAL TYPE-1 RECEPTOR"/>
    <property type="match status" value="1"/>
</dbReference>
<gene>
    <name evidence="13" type="primary">LOC113903991</name>
</gene>
<dbReference type="SUPFAM" id="SSF81321">
    <property type="entry name" value="Family A G protein-coupled receptor-like"/>
    <property type="match status" value="1"/>
</dbReference>
<dbReference type="PROSITE" id="PS50262">
    <property type="entry name" value="G_PROTEIN_RECEP_F1_2"/>
    <property type="match status" value="1"/>
</dbReference>
<evidence type="ECO:0000256" key="8">
    <source>
        <dbReference type="ARBA" id="ARBA00023136"/>
    </source>
</evidence>
<evidence type="ECO:0000313" key="13">
    <source>
        <dbReference type="Ensembl" id="ENSBIXP00005024141.1"/>
    </source>
</evidence>
<keyword evidence="6 11" id="KW-1133">Transmembrane helix</keyword>
<evidence type="ECO:0000256" key="9">
    <source>
        <dbReference type="ARBA" id="ARBA00023170"/>
    </source>
</evidence>
<evidence type="ECO:0000256" key="10">
    <source>
        <dbReference type="ARBA" id="ARBA00023224"/>
    </source>
</evidence>
<dbReference type="Ensembl" id="ENSBIXT00005039270.1">
    <property type="protein sequence ID" value="ENSBIXP00005024141.1"/>
    <property type="gene ID" value="ENSBIXG00005026755.1"/>
</dbReference>
<evidence type="ECO:0000256" key="7">
    <source>
        <dbReference type="ARBA" id="ARBA00023040"/>
    </source>
</evidence>
<dbReference type="AlphaFoldDB" id="A0A4W2H350"/>
<dbReference type="GO" id="GO:0019236">
    <property type="term" value="P:response to pheromone"/>
    <property type="evidence" value="ECO:0007669"/>
    <property type="project" value="UniProtKB-KW"/>
</dbReference>
<evidence type="ECO:0000256" key="4">
    <source>
        <dbReference type="ARBA" id="ARBA00022507"/>
    </source>
</evidence>
<name>A0A4W2H350_BOBOX</name>
<dbReference type="InterPro" id="IPR017452">
    <property type="entry name" value="GPCR_Rhodpsn_7TM"/>
</dbReference>
<evidence type="ECO:0000259" key="12">
    <source>
        <dbReference type="PROSITE" id="PS50262"/>
    </source>
</evidence>
<keyword evidence="8 11" id="KW-0472">Membrane</keyword>
<evidence type="ECO:0000256" key="5">
    <source>
        <dbReference type="ARBA" id="ARBA00022692"/>
    </source>
</evidence>
<reference evidence="13 14" key="1">
    <citation type="submission" date="2018-11" db="EMBL/GenBank/DDBJ databases">
        <title>Haplotype-resolved cattle genomes.</title>
        <authorList>
            <person name="Low W.Y."/>
            <person name="Tearle R."/>
            <person name="Bickhart D.M."/>
            <person name="Rosen B.D."/>
            <person name="Koren S."/>
            <person name="Rhie A."/>
            <person name="Hiendleder S."/>
            <person name="Phillippy A.M."/>
            <person name="Smith T.P.L."/>
            <person name="Williams J.L."/>
        </authorList>
    </citation>
    <scope>NUCLEOTIDE SEQUENCE [LARGE SCALE GENOMIC DNA]</scope>
</reference>
<dbReference type="Gene3D" id="1.20.1070.10">
    <property type="entry name" value="Rhodopsin 7-helix transmembrane proteins"/>
    <property type="match status" value="1"/>
</dbReference>
<protein>
    <submittedName>
        <fullName evidence="13">Vomeronasal type-1 receptor 4-like</fullName>
    </submittedName>
</protein>
<keyword evidence="9" id="KW-0675">Receptor</keyword>
<evidence type="ECO:0000256" key="11">
    <source>
        <dbReference type="SAM" id="Phobius"/>
    </source>
</evidence>
<feature type="transmembrane region" description="Helical" evidence="11">
    <location>
        <begin position="403"/>
        <end position="424"/>
    </location>
</feature>
<dbReference type="GeneTree" id="ENSGT00960000186612"/>
<proteinExistence type="inferred from homology"/>
<dbReference type="Proteomes" id="UP000429181">
    <property type="component" value="Chromosome 14"/>
</dbReference>
<comment type="similarity">
    <text evidence="2">Belongs to the G-protein coupled receptor 1 family.</text>
</comment>
<keyword evidence="4" id="KW-0589">Pheromone response</keyword>
<evidence type="ECO:0000256" key="1">
    <source>
        <dbReference type="ARBA" id="ARBA00004651"/>
    </source>
</evidence>
<accession>A0A4W2H350</accession>
<keyword evidence="7" id="KW-0297">G-protein coupled receptor</keyword>
<dbReference type="GO" id="GO:0007606">
    <property type="term" value="P:sensory perception of chemical stimulus"/>
    <property type="evidence" value="ECO:0007669"/>
    <property type="project" value="UniProtKB-ARBA"/>
</dbReference>
<keyword evidence="10" id="KW-0807">Transducer</keyword>
<evidence type="ECO:0000313" key="14">
    <source>
        <dbReference type="Proteomes" id="UP000429181"/>
    </source>
</evidence>
<feature type="transmembrane region" description="Helical" evidence="11">
    <location>
        <begin position="350"/>
        <end position="375"/>
    </location>
</feature>
<dbReference type="GO" id="GO:0005886">
    <property type="term" value="C:plasma membrane"/>
    <property type="evidence" value="ECO:0007669"/>
    <property type="project" value="UniProtKB-SubCell"/>
</dbReference>
<comment type="subcellular location">
    <subcellularLocation>
        <location evidence="1">Cell membrane</location>
        <topology evidence="1">Multi-pass membrane protein</topology>
    </subcellularLocation>
</comment>
<reference evidence="13" key="2">
    <citation type="submission" date="2025-08" db="UniProtKB">
        <authorList>
            <consortium name="Ensembl"/>
        </authorList>
    </citation>
    <scope>IDENTIFICATION</scope>
</reference>
<keyword evidence="3" id="KW-1003">Cell membrane</keyword>
<evidence type="ECO:0000256" key="6">
    <source>
        <dbReference type="ARBA" id="ARBA00022989"/>
    </source>
</evidence>